<dbReference type="AlphaFoldDB" id="A0A0D2F9Z2"/>
<dbReference type="PANTHER" id="PTHR42877">
    <property type="entry name" value="L-ORNITHINE N(5)-MONOOXYGENASE-RELATED"/>
    <property type="match status" value="1"/>
</dbReference>
<feature type="region of interest" description="Disordered" evidence="6">
    <location>
        <begin position="16"/>
        <end position="35"/>
    </location>
</feature>
<evidence type="ECO:0008006" key="9">
    <source>
        <dbReference type="Google" id="ProtNLM"/>
    </source>
</evidence>
<name>A0A0D2F9Z2_9EURO</name>
<keyword evidence="4" id="KW-0274">FAD</keyword>
<evidence type="ECO:0000256" key="6">
    <source>
        <dbReference type="SAM" id="MobiDB-lite"/>
    </source>
</evidence>
<reference evidence="7 8" key="1">
    <citation type="submission" date="2015-01" db="EMBL/GenBank/DDBJ databases">
        <title>The Genome Sequence of Capronia semiimmersa CBS27337.</title>
        <authorList>
            <consortium name="The Broad Institute Genomics Platform"/>
            <person name="Cuomo C."/>
            <person name="de Hoog S."/>
            <person name="Gorbushina A."/>
            <person name="Stielow B."/>
            <person name="Teixiera M."/>
            <person name="Abouelleil A."/>
            <person name="Chapman S.B."/>
            <person name="Priest M."/>
            <person name="Young S.K."/>
            <person name="Wortman J."/>
            <person name="Nusbaum C."/>
            <person name="Birren B."/>
        </authorList>
    </citation>
    <scope>NUCLEOTIDE SEQUENCE [LARGE SCALE GENOMIC DNA]</scope>
    <source>
        <strain evidence="7 8">CBS 27337</strain>
    </source>
</reference>
<dbReference type="Pfam" id="PF00743">
    <property type="entry name" value="FMO-like"/>
    <property type="match status" value="1"/>
</dbReference>
<dbReference type="EMBL" id="KN846961">
    <property type="protein sequence ID" value="KIW63735.1"/>
    <property type="molecule type" value="Genomic_DNA"/>
</dbReference>
<sequence>MGDLGLDERELANLASSTMPHSTAETNGEANGHAGGFRVEEHWHSDPGDLRVICVGAGAAGLLVAYKMKKLFSKYELVVYDKNPSVAGTWYENRYPGCACDVPAHAYTFTFEPNPDWSAFYAGSAEIKQYFESFADKYDLRPWIQLNTKVLSATWIESEGIYKVELEKDGQKFEDWCHVLINGTGFLNSWKWPDIPGLHDFQGQLLHSANWDPSVSWEGKNVAVIGTGSSAIQMVPQIQKTAKHLTSFMRSVTWISPPVGAAALEQEKSKSVKNAAGEPVQEAAPNAQYYYTAEEKQRFKDDPEYHLLYRRKLESSVNNLFDMFIADSEISIQAQQQMRSEMERRLGPGQEELKRRLIPTWPPGCRRITPGDGYLEALVKPNVTPCHEEIEKVVADGLIDSSGKLHKVDIIACATGFNLAFAPPFEVRGVNGVTMRDEFNPEPQVYLAMAVPKFPNYFVVNGVRGNWAAGTALPSHEVCVEYILKCAAKIQTEKIRALEVKQEPIDQLYEYIEEWHKRSVWSRDCKSWYKNNILGGKLWIWGGSAMHFMKTVRDVKWEHYDHRYRTGNMWSYLGNGRVKAEVLRDLEKLAPYMRNADVPWEID</sequence>
<dbReference type="SUPFAM" id="SSF51905">
    <property type="entry name" value="FAD/NAD(P)-binding domain"/>
    <property type="match status" value="3"/>
</dbReference>
<protein>
    <recommendedName>
        <fullName evidence="9">FAD/NAD(P)-binding domain-containing protein</fullName>
    </recommendedName>
</protein>
<evidence type="ECO:0000256" key="1">
    <source>
        <dbReference type="ARBA" id="ARBA00001974"/>
    </source>
</evidence>
<comment type="cofactor">
    <cofactor evidence="1">
        <name>FAD</name>
        <dbReference type="ChEBI" id="CHEBI:57692"/>
    </cofactor>
</comment>
<dbReference type="GO" id="GO:0050660">
    <property type="term" value="F:flavin adenine dinucleotide binding"/>
    <property type="evidence" value="ECO:0007669"/>
    <property type="project" value="InterPro"/>
</dbReference>
<dbReference type="GO" id="GO:0050661">
    <property type="term" value="F:NADP binding"/>
    <property type="evidence" value="ECO:0007669"/>
    <property type="project" value="InterPro"/>
</dbReference>
<dbReference type="HOGENOM" id="CLU_006937_6_2_1"/>
<gene>
    <name evidence="7" type="ORF">PV04_08716</name>
</gene>
<evidence type="ECO:0000256" key="3">
    <source>
        <dbReference type="ARBA" id="ARBA00022630"/>
    </source>
</evidence>
<proteinExistence type="inferred from homology"/>
<comment type="similarity">
    <text evidence="2">Belongs to the FAD-binding monooxygenase family.</text>
</comment>
<keyword evidence="5" id="KW-0560">Oxidoreductase</keyword>
<accession>A0A0D2F9Z2</accession>
<organism evidence="7 8">
    <name type="scientific">Phialophora macrospora</name>
    <dbReference type="NCBI Taxonomy" id="1851006"/>
    <lineage>
        <taxon>Eukaryota</taxon>
        <taxon>Fungi</taxon>
        <taxon>Dikarya</taxon>
        <taxon>Ascomycota</taxon>
        <taxon>Pezizomycotina</taxon>
        <taxon>Eurotiomycetes</taxon>
        <taxon>Chaetothyriomycetidae</taxon>
        <taxon>Chaetothyriales</taxon>
        <taxon>Herpotrichiellaceae</taxon>
        <taxon>Phialophora</taxon>
    </lineage>
</organism>
<dbReference type="GO" id="GO:0004499">
    <property type="term" value="F:N,N-dimethylaniline monooxygenase activity"/>
    <property type="evidence" value="ECO:0007669"/>
    <property type="project" value="InterPro"/>
</dbReference>
<evidence type="ECO:0000256" key="4">
    <source>
        <dbReference type="ARBA" id="ARBA00022827"/>
    </source>
</evidence>
<keyword evidence="8" id="KW-1185">Reference proteome</keyword>
<dbReference type="Proteomes" id="UP000054266">
    <property type="component" value="Unassembled WGS sequence"/>
</dbReference>
<evidence type="ECO:0000256" key="5">
    <source>
        <dbReference type="ARBA" id="ARBA00023002"/>
    </source>
</evidence>
<dbReference type="InterPro" id="IPR051209">
    <property type="entry name" value="FAD-bind_Monooxygenase_sf"/>
</dbReference>
<feature type="compositionally biased region" description="Polar residues" evidence="6">
    <location>
        <begin position="16"/>
        <end position="29"/>
    </location>
</feature>
<dbReference type="Gene3D" id="3.50.50.60">
    <property type="entry name" value="FAD/NAD(P)-binding domain"/>
    <property type="match status" value="2"/>
</dbReference>
<evidence type="ECO:0000313" key="7">
    <source>
        <dbReference type="EMBL" id="KIW63735.1"/>
    </source>
</evidence>
<evidence type="ECO:0000256" key="2">
    <source>
        <dbReference type="ARBA" id="ARBA00010139"/>
    </source>
</evidence>
<dbReference type="PANTHER" id="PTHR42877:SF8">
    <property type="entry name" value="MONOOXYGENASE"/>
    <property type="match status" value="1"/>
</dbReference>
<dbReference type="InterPro" id="IPR020946">
    <property type="entry name" value="Flavin_mOase-like"/>
</dbReference>
<evidence type="ECO:0000313" key="8">
    <source>
        <dbReference type="Proteomes" id="UP000054266"/>
    </source>
</evidence>
<keyword evidence="3" id="KW-0285">Flavoprotein</keyword>
<dbReference type="InterPro" id="IPR036188">
    <property type="entry name" value="FAD/NAD-bd_sf"/>
</dbReference>